<feature type="domain" description="SLH" evidence="2">
    <location>
        <begin position="981"/>
        <end position="1039"/>
    </location>
</feature>
<evidence type="ECO:0000259" key="2">
    <source>
        <dbReference type="PROSITE" id="PS51272"/>
    </source>
</evidence>
<keyword evidence="1" id="KW-0677">Repeat</keyword>
<dbReference type="Gene3D" id="2.60.40.1080">
    <property type="match status" value="2"/>
</dbReference>
<dbReference type="Pfam" id="PF02368">
    <property type="entry name" value="Big_2"/>
    <property type="match status" value="2"/>
</dbReference>
<dbReference type="SUPFAM" id="SSF49373">
    <property type="entry name" value="Invasin/intimin cell-adhesion fragments"/>
    <property type="match status" value="2"/>
</dbReference>
<sequence length="1099" mass="117398">MTAAGSLVIKVKALKTAETNDPVKEVSITVTVTPEGGVGILATCNVTVSPTDPASVAVNPKDLELAPGQTGQLSASVSPSTADQAVTWRTANSAIATVGDTGLVTGVAAGETTVTATSAAGGQEASCAVTVQGIALNSKNVTVKENGNTTLGYTIYGPSIKNNTVEWSSSEPSIARVDNGYVYGLTQGTVTITAKVNGTSYTATCEVKVERNTADVITASVAAGAPLNFSSIQSRLQTQASNVLGRSLSYLSGLSVSTSQGTLYYRYQSDSDTGAGIGTGERYYVSPSLGQMAISDIYFVPKSDFSGRAVINYTGYADGTTFFQGTIEVTVAELEEITYTTTGQKAVQFNVDDFNRMCRSSTGRDVNYVVFTQPDSSKGTLYYGYVSPQNYGSKVDEAKEYRRNGSPSLADVYFVPSGSYAGEVLVTYTAYDVNGDSFRGRVKVRVSQTTSTGDLNYSISQGGKLTMDNDDFNDLSKKITGYALDYVRFTLPDSGAGTLYYNYTSSGSYDNRVTASQSYYRSSSPYLRRVTFVAASGYTGTVSLDFDAWDIKGNQFSGKVEISVGATKRGDIRYSTYAGGKVTFNDSDFNTLCRDLTGSALGYVRFTLPASGEGTLYYNYSNGNYDSRVTASTNYYRLSSPYLERVTFVPKSGFTGTVSIDFVGYSVNDERFEGTVEIGVDTRNEQIAYTVRHGGAVTFDDNDFDALSEDLTGERLRYVRFALPASSNGTLYYGYDNGDYESRVTSTQNYYRAGNPYLDKVTFVPNTNFSGSVSVNFTGWSTGGEKFEGAVKITVEAPAGPTLITYTTAYAPVTFRALDFTSACADRGLGTLRSVQFTSPSSSAGRLYYQYTDLSDTGTEVRSGGTYYPDSSPNLSEVTFLPKAGYQGAVTISYTGTDSQGNTYQGQVQINVQPNANSRYFYDMSNSSWAVSAVDLLYENGVVTGTGAGTFGPGNLINRGDFVLMLCRAFDLQVTGGVGFPDVPADSYYAQAVTTARILGIADGYPDGGFHPADPLTRQDAMVFLKRAMQAAGWSLGTGNTNVLYGFQDGSQVTPYAQDAMATMVSYGVISGTSGGMLSPLTRMTRAEMAVVLARVLTM</sequence>
<reference evidence="3" key="1">
    <citation type="journal article" date="2021" name="PeerJ">
        <title>Extensive microbial diversity within the chicken gut microbiome revealed by metagenomics and culture.</title>
        <authorList>
            <person name="Gilroy R."/>
            <person name="Ravi A."/>
            <person name="Getino M."/>
            <person name="Pursley I."/>
            <person name="Horton D.L."/>
            <person name="Alikhan N.F."/>
            <person name="Baker D."/>
            <person name="Gharbi K."/>
            <person name="Hall N."/>
            <person name="Watson M."/>
            <person name="Adriaenssens E.M."/>
            <person name="Foster-Nyarko E."/>
            <person name="Jarju S."/>
            <person name="Secka A."/>
            <person name="Antonio M."/>
            <person name="Oren A."/>
            <person name="Chaudhuri R.R."/>
            <person name="La Ragione R."/>
            <person name="Hildebrand F."/>
            <person name="Pallen M.J."/>
        </authorList>
    </citation>
    <scope>NUCLEOTIDE SEQUENCE</scope>
    <source>
        <strain evidence="3">CHK33-7979</strain>
    </source>
</reference>
<dbReference type="InterPro" id="IPR001119">
    <property type="entry name" value="SLH_dom"/>
</dbReference>
<feature type="domain" description="SLH" evidence="2">
    <location>
        <begin position="1044"/>
        <end position="1099"/>
    </location>
</feature>
<dbReference type="InterPro" id="IPR051465">
    <property type="entry name" value="Cell_Envelope_Struct_Comp"/>
</dbReference>
<dbReference type="AlphaFoldDB" id="A0A9D1Z495"/>
<dbReference type="PROSITE" id="PS51272">
    <property type="entry name" value="SLH"/>
    <property type="match status" value="3"/>
</dbReference>
<dbReference type="Proteomes" id="UP000886824">
    <property type="component" value="Unassembled WGS sequence"/>
</dbReference>
<dbReference type="EMBL" id="DXCX01000075">
    <property type="protein sequence ID" value="HIY73719.1"/>
    <property type="molecule type" value="Genomic_DNA"/>
</dbReference>
<evidence type="ECO:0000256" key="1">
    <source>
        <dbReference type="ARBA" id="ARBA00022737"/>
    </source>
</evidence>
<name>A0A9D1Z495_9FIRM</name>
<comment type="caution">
    <text evidence="3">The sequence shown here is derived from an EMBL/GenBank/DDBJ whole genome shotgun (WGS) entry which is preliminary data.</text>
</comment>
<evidence type="ECO:0000313" key="4">
    <source>
        <dbReference type="Proteomes" id="UP000886824"/>
    </source>
</evidence>
<dbReference type="InterPro" id="IPR008964">
    <property type="entry name" value="Invasin/intimin_cell_adhesion"/>
</dbReference>
<dbReference type="PANTHER" id="PTHR43308">
    <property type="entry name" value="OUTER MEMBRANE PROTEIN ALPHA-RELATED"/>
    <property type="match status" value="1"/>
</dbReference>
<feature type="domain" description="SLH" evidence="2">
    <location>
        <begin position="917"/>
        <end position="980"/>
    </location>
</feature>
<gene>
    <name evidence="3" type="ORF">H9826_07080</name>
</gene>
<dbReference type="Pfam" id="PF00395">
    <property type="entry name" value="SLH"/>
    <property type="match status" value="3"/>
</dbReference>
<dbReference type="InterPro" id="IPR003343">
    <property type="entry name" value="Big_2"/>
</dbReference>
<evidence type="ECO:0000313" key="3">
    <source>
        <dbReference type="EMBL" id="HIY73719.1"/>
    </source>
</evidence>
<dbReference type="PANTHER" id="PTHR43308:SF5">
    <property type="entry name" value="S-LAYER PROTEIN _ PEPTIDOGLYCAN ENDO-BETA-N-ACETYLGLUCOSAMINIDASE"/>
    <property type="match status" value="1"/>
</dbReference>
<accession>A0A9D1Z495</accession>
<reference evidence="3" key="2">
    <citation type="submission" date="2021-04" db="EMBL/GenBank/DDBJ databases">
        <authorList>
            <person name="Gilroy R."/>
        </authorList>
    </citation>
    <scope>NUCLEOTIDE SEQUENCE</scope>
    <source>
        <strain evidence="3">CHK33-7979</strain>
    </source>
</reference>
<organism evidence="3 4">
    <name type="scientific">Candidatus Intestinimonas merdavium</name>
    <dbReference type="NCBI Taxonomy" id="2838622"/>
    <lineage>
        <taxon>Bacteria</taxon>
        <taxon>Bacillati</taxon>
        <taxon>Bacillota</taxon>
        <taxon>Clostridia</taxon>
        <taxon>Eubacteriales</taxon>
        <taxon>Intestinimonas</taxon>
    </lineage>
</organism>
<protein>
    <submittedName>
        <fullName evidence="3">S-layer homology domain-containing protein</fullName>
    </submittedName>
</protein>
<dbReference type="SMART" id="SM00635">
    <property type="entry name" value="BID_2"/>
    <property type="match status" value="2"/>
</dbReference>
<proteinExistence type="predicted"/>